<dbReference type="CDD" id="cd11717">
    <property type="entry name" value="THUMP_THUMPD1_like"/>
    <property type="match status" value="1"/>
</dbReference>
<proteinExistence type="predicted"/>
<evidence type="ECO:0000313" key="5">
    <source>
        <dbReference type="Proteomes" id="UP001633002"/>
    </source>
</evidence>
<sequence>MTTAKEEETERAMEPWEQHHSIINMPRYAYNAAAVLQKQNVGFLITCTFRREKSATKEALALFREYMKVTEASNDVVATMKTKTSSLGKAAEKRVKLLDPSSVTAEESTGEKLPAGDFKSPSVEAEEAPAEDRTSAAPATRDVTNADSSVTKENGEAGKPKNESVHSGVDEDKASSEAQEFVLMKLDTMGVIYILATNESTESVLSIVSRILKDVQTSSRPPPKWCHRILPVQGTCSTKPEELQELVFRLVKQHLESTSFSGDQPLNYAVAFNRRGAEGSAEKKSFDRGECIKVVTAAVNQVTPSVKVDLTSPKMVVVVELIPVAGISSLVCAVSVLPGDLVISKPKLTVKPLVPESRKRKHH</sequence>
<dbReference type="PANTHER" id="PTHR13452">
    <property type="entry name" value="THUMP DOMAIN CONTAINING PROTEIN 1-RELATED"/>
    <property type="match status" value="1"/>
</dbReference>
<name>A0ABD3GMV8_9MARC</name>
<evidence type="ECO:0000256" key="1">
    <source>
        <dbReference type="PROSITE-ProRule" id="PRU00529"/>
    </source>
</evidence>
<dbReference type="SUPFAM" id="SSF143437">
    <property type="entry name" value="THUMP domain-like"/>
    <property type="match status" value="1"/>
</dbReference>
<evidence type="ECO:0000259" key="3">
    <source>
        <dbReference type="PROSITE" id="PS51165"/>
    </source>
</evidence>
<dbReference type="InterPro" id="IPR004114">
    <property type="entry name" value="THUMP_dom"/>
</dbReference>
<protein>
    <recommendedName>
        <fullName evidence="3">THUMP domain-containing protein</fullName>
    </recommendedName>
</protein>
<feature type="region of interest" description="Disordered" evidence="2">
    <location>
        <begin position="98"/>
        <end position="173"/>
    </location>
</feature>
<evidence type="ECO:0000256" key="2">
    <source>
        <dbReference type="SAM" id="MobiDB-lite"/>
    </source>
</evidence>
<gene>
    <name evidence="4" type="ORF">R1sor_022957</name>
</gene>
<dbReference type="PANTHER" id="PTHR13452:SF13">
    <property type="entry name" value="OS02G0672400 PROTEIN"/>
    <property type="match status" value="1"/>
</dbReference>
<dbReference type="Proteomes" id="UP001633002">
    <property type="component" value="Unassembled WGS sequence"/>
</dbReference>
<dbReference type="InterPro" id="IPR040183">
    <property type="entry name" value="THUMPD1-like"/>
</dbReference>
<dbReference type="PROSITE" id="PS51165">
    <property type="entry name" value="THUMP"/>
    <property type="match status" value="1"/>
</dbReference>
<comment type="caution">
    <text evidence="4">The sequence shown here is derived from an EMBL/GenBank/DDBJ whole genome shotgun (WGS) entry which is preliminary data.</text>
</comment>
<feature type="domain" description="THUMP" evidence="3">
    <location>
        <begin position="206"/>
        <end position="332"/>
    </location>
</feature>
<dbReference type="Gene3D" id="3.30.2300.10">
    <property type="entry name" value="THUMP superfamily"/>
    <property type="match status" value="1"/>
</dbReference>
<reference evidence="4 5" key="1">
    <citation type="submission" date="2024-09" db="EMBL/GenBank/DDBJ databases">
        <title>Chromosome-scale assembly of Riccia sorocarpa.</title>
        <authorList>
            <person name="Paukszto L."/>
        </authorList>
    </citation>
    <scope>NUCLEOTIDE SEQUENCE [LARGE SCALE GENOMIC DNA]</scope>
    <source>
        <strain evidence="4">LP-2024</strain>
        <tissue evidence="4">Aerial parts of the thallus</tissue>
    </source>
</reference>
<keyword evidence="5" id="KW-1185">Reference proteome</keyword>
<keyword evidence="1" id="KW-0694">RNA-binding</keyword>
<organism evidence="4 5">
    <name type="scientific">Riccia sorocarpa</name>
    <dbReference type="NCBI Taxonomy" id="122646"/>
    <lineage>
        <taxon>Eukaryota</taxon>
        <taxon>Viridiplantae</taxon>
        <taxon>Streptophyta</taxon>
        <taxon>Embryophyta</taxon>
        <taxon>Marchantiophyta</taxon>
        <taxon>Marchantiopsida</taxon>
        <taxon>Marchantiidae</taxon>
        <taxon>Marchantiales</taxon>
        <taxon>Ricciaceae</taxon>
        <taxon>Riccia</taxon>
    </lineage>
</organism>
<dbReference type="EMBL" id="JBJQOH010000007">
    <property type="protein sequence ID" value="KAL3680001.1"/>
    <property type="molecule type" value="Genomic_DNA"/>
</dbReference>
<dbReference type="GO" id="GO:0003723">
    <property type="term" value="F:RNA binding"/>
    <property type="evidence" value="ECO:0007669"/>
    <property type="project" value="UniProtKB-UniRule"/>
</dbReference>
<feature type="compositionally biased region" description="Polar residues" evidence="2">
    <location>
        <begin position="142"/>
        <end position="152"/>
    </location>
</feature>
<dbReference type="AlphaFoldDB" id="A0ABD3GMV8"/>
<dbReference type="Pfam" id="PF02926">
    <property type="entry name" value="THUMP"/>
    <property type="match status" value="1"/>
</dbReference>
<accession>A0ABD3GMV8</accession>
<feature type="compositionally biased region" description="Basic and acidic residues" evidence="2">
    <location>
        <begin position="153"/>
        <end position="173"/>
    </location>
</feature>
<evidence type="ECO:0000313" key="4">
    <source>
        <dbReference type="EMBL" id="KAL3680001.1"/>
    </source>
</evidence>